<accession>A0A2Z4HVT5</accession>
<dbReference type="PANTHER" id="PTHR37937:SF1">
    <property type="entry name" value="CONJUGATIVE TRANSFER: DNA TRANSPORT"/>
    <property type="match status" value="1"/>
</dbReference>
<dbReference type="InterPro" id="IPR003688">
    <property type="entry name" value="TraG/VirD4"/>
</dbReference>
<dbReference type="CDD" id="cd01127">
    <property type="entry name" value="TrwB_TraG_TraD_VirD4"/>
    <property type="match status" value="1"/>
</dbReference>
<evidence type="ECO:0000256" key="5">
    <source>
        <dbReference type="ARBA" id="ARBA00022989"/>
    </source>
</evidence>
<dbReference type="RefSeq" id="WP_003725246.1">
    <property type="nucleotide sequence ID" value="NZ_JAERVU010000008.1"/>
</dbReference>
<dbReference type="InterPro" id="IPR051539">
    <property type="entry name" value="T4SS-coupling_protein"/>
</dbReference>
<evidence type="ECO:0000256" key="2">
    <source>
        <dbReference type="ARBA" id="ARBA00008806"/>
    </source>
</evidence>
<proteinExistence type="inferred from homology"/>
<dbReference type="AlphaFoldDB" id="A0A2Z4HVT5"/>
<keyword evidence="6 7" id="KW-0472">Membrane</keyword>
<dbReference type="EMBL" id="NYPG01000009">
    <property type="protein sequence ID" value="PDK40333.1"/>
    <property type="molecule type" value="Genomic_DNA"/>
</dbReference>
<sequence length="849" mass="96874">MHKTAGKFRSFIGSWYFILPFCVVLFLFLIGLANFGIHVFEQWNQSGPLELSNTKTAPTFTISSDYFFQYAYADHPGYYKVIYFIAICISLNVGYRIRSNLGTLLKGLKSGGSFEVMKELKKQYIMVPEAGTKFPGEGGMPIARFSYWTKRKVTIFGKQLTIFWLTYRLLVDNSNTNTMLLGTTRSGKFVYFFSYYIDNLSRALLLKDRPSFVISDLKGEILVAFKRLLEARGYDVHALNLIDLKLSMFYNPLQKVIDAYIAGEYDEAQKECATIAKILYSEEGDSKNKYFTNSAQHLFSALVLAICDKAINVTRHITIADGKIEPLTDLSKEIIIRGNKGDRVLLTYPNGEHKQIDFLLSETKHIPLEEKLQKEQTFTFQFVDRETGEVETFNVPVFETHIETITLYGVYMLIRKLGTSSSKVEIMRTVNGEKIPDEKQALEYYFEQFDDHHPAGNQFAQSEFGSSDSKGDVFSTTVEKLSQFSLGANGRVTSKNSLDFENIGFGDRPVALFLLIPESDKSNNMLASIAIKQVYQANINRANKTPGRKCKRKIYFMLDEAGNLIRIEDLDTMMTMGLGANMIFTLGLQEIIQLEKVYGAQDAETIRGACGNTVYLKSSLGKTNKSISEELGTYEYESKSRSGQTFSLDKHKSESVDDRPLMRPEELALLRKGEMIIYRTMKREDNKGKDITPRPIFIHGKNRILPSYKRLKNWISIKGKSLQTIGLPEEVGKVDLEAITPTDYIPYAKQMHANRPYFPDSFFQSSWENQSPTTFFSEAQRKQIQTLLEKEPNLDIEQNQHLLNPSTMEGFLDNWKLLKQQQFLSDKVYSLILAWIEQGIEASKREEAS</sequence>
<dbReference type="Proteomes" id="UP000219632">
    <property type="component" value="Unassembled WGS sequence"/>
</dbReference>
<dbReference type="InterPro" id="IPR032689">
    <property type="entry name" value="TraG-D_C"/>
</dbReference>
<dbReference type="EMBL" id="MH382833">
    <property type="protein sequence ID" value="AWW22411.1"/>
    <property type="molecule type" value="Genomic_DNA"/>
</dbReference>
<keyword evidence="5 7" id="KW-1133">Transmembrane helix</keyword>
<evidence type="ECO:0000256" key="7">
    <source>
        <dbReference type="SAM" id="Phobius"/>
    </source>
</evidence>
<reference evidence="9" key="2">
    <citation type="submission" date="2018-05" db="EMBL/GenBank/DDBJ databases">
        <title>Prevalence of plasmid-borne benzalkonium chloride resistance cassette bcrABC and cadmium resistance cadA genes in nonpathogenic Listeria spp. isolated from food-processing environments.</title>
        <authorList>
            <person name="Korsak D."/>
            <person name="Chmielowska C."/>
            <person name="Szuplewska M."/>
            <person name="Bartosik D."/>
        </authorList>
    </citation>
    <scope>NUCLEOTIDE SEQUENCE</scope>
    <source>
        <strain evidence="9">40/07</strain>
        <plasmid evidence="9">pLIS1</plasmid>
    </source>
</reference>
<dbReference type="Pfam" id="PF12696">
    <property type="entry name" value="TraG-D_C"/>
    <property type="match status" value="1"/>
</dbReference>
<dbReference type="Gene3D" id="3.40.50.300">
    <property type="entry name" value="P-loop containing nucleotide triphosphate hydrolases"/>
    <property type="match status" value="1"/>
</dbReference>
<evidence type="ECO:0000313" key="11">
    <source>
        <dbReference type="Proteomes" id="UP000219632"/>
    </source>
</evidence>
<evidence type="ECO:0000256" key="1">
    <source>
        <dbReference type="ARBA" id="ARBA00004651"/>
    </source>
</evidence>
<evidence type="ECO:0000256" key="3">
    <source>
        <dbReference type="ARBA" id="ARBA00022475"/>
    </source>
</evidence>
<gene>
    <name evidence="10" type="ORF">AFZ32_12810</name>
    <name evidence="9" type="ORF">pLIS100180</name>
</gene>
<dbReference type="GO" id="GO:0005886">
    <property type="term" value="C:plasma membrane"/>
    <property type="evidence" value="ECO:0007669"/>
    <property type="project" value="UniProtKB-SubCell"/>
</dbReference>
<keyword evidence="3" id="KW-1003">Cell membrane</keyword>
<evidence type="ECO:0000256" key="6">
    <source>
        <dbReference type="ARBA" id="ARBA00023136"/>
    </source>
</evidence>
<keyword evidence="4 7" id="KW-0812">Transmembrane</keyword>
<protein>
    <submittedName>
        <fullName evidence="9">Conjugal transfer protein TraG</fullName>
    </submittedName>
</protein>
<geneLocation type="plasmid" evidence="9">
    <name>pLIS1</name>
</geneLocation>
<feature type="domain" description="TraD/TraG TraM recognition site" evidence="8">
    <location>
        <begin position="554"/>
        <end position="671"/>
    </location>
</feature>
<keyword evidence="11" id="KW-1185">Reference proteome</keyword>
<organism evidence="9">
    <name type="scientific">Listeria welshimeri</name>
    <dbReference type="NCBI Taxonomy" id="1643"/>
    <lineage>
        <taxon>Bacteria</taxon>
        <taxon>Bacillati</taxon>
        <taxon>Bacillota</taxon>
        <taxon>Bacilli</taxon>
        <taxon>Bacillales</taxon>
        <taxon>Listeriaceae</taxon>
        <taxon>Listeria</taxon>
    </lineage>
</organism>
<feature type="transmembrane region" description="Helical" evidence="7">
    <location>
        <begin position="12"/>
        <end position="37"/>
    </location>
</feature>
<dbReference type="SUPFAM" id="SSF52540">
    <property type="entry name" value="P-loop containing nucleoside triphosphate hydrolases"/>
    <property type="match status" value="1"/>
</dbReference>
<dbReference type="Pfam" id="PF02534">
    <property type="entry name" value="T4SS-DNA_transf"/>
    <property type="match status" value="1"/>
</dbReference>
<name>A0A2Z4HVT5_LISWE</name>
<comment type="subcellular location">
    <subcellularLocation>
        <location evidence="1">Cell membrane</location>
        <topology evidence="1">Multi-pass membrane protein</topology>
    </subcellularLocation>
</comment>
<dbReference type="InterPro" id="IPR027417">
    <property type="entry name" value="P-loop_NTPase"/>
</dbReference>
<evidence type="ECO:0000256" key="4">
    <source>
        <dbReference type="ARBA" id="ARBA00022692"/>
    </source>
</evidence>
<evidence type="ECO:0000259" key="8">
    <source>
        <dbReference type="Pfam" id="PF12696"/>
    </source>
</evidence>
<feature type="transmembrane region" description="Helical" evidence="7">
    <location>
        <begin position="77"/>
        <end position="95"/>
    </location>
</feature>
<keyword evidence="9" id="KW-0614">Plasmid</keyword>
<evidence type="ECO:0000313" key="9">
    <source>
        <dbReference type="EMBL" id="AWW22411.1"/>
    </source>
</evidence>
<reference evidence="10 11" key="1">
    <citation type="submission" date="2017-09" db="EMBL/GenBank/DDBJ databases">
        <title>Draft Genomes of 144 Listeria Monocytogenes isolates from foods.</title>
        <authorList>
            <person name="Wu C.H."/>
            <person name="Ng J."/>
            <person name="Kiang D."/>
            <person name="Chen C.-Y."/>
            <person name="Frink S."/>
            <person name="Lafrades M."/>
            <person name="Morales C."/>
            <person name="Park P."/>
            <person name="Zwick M."/>
        </authorList>
    </citation>
    <scope>NUCLEOTIDE SEQUENCE [LARGE SCALE GENOMIC DNA]</scope>
    <source>
        <strain evidence="10 11">CDPHFDLB-F14M01633.75-2</strain>
    </source>
</reference>
<evidence type="ECO:0000313" key="10">
    <source>
        <dbReference type="EMBL" id="PDK40333.1"/>
    </source>
</evidence>
<dbReference type="PANTHER" id="PTHR37937">
    <property type="entry name" value="CONJUGATIVE TRANSFER: DNA TRANSPORT"/>
    <property type="match status" value="1"/>
</dbReference>
<comment type="similarity">
    <text evidence="2">Belongs to the VirD4/TraG family.</text>
</comment>